<keyword evidence="3" id="KW-1185">Reference proteome</keyword>
<dbReference type="AlphaFoldDB" id="A0A9Q3DBS1"/>
<evidence type="ECO:0000313" key="3">
    <source>
        <dbReference type="Proteomes" id="UP000765509"/>
    </source>
</evidence>
<dbReference type="EMBL" id="AVOT02016077">
    <property type="protein sequence ID" value="MBW0500956.1"/>
    <property type="molecule type" value="Genomic_DNA"/>
</dbReference>
<reference evidence="2" key="1">
    <citation type="submission" date="2021-03" db="EMBL/GenBank/DDBJ databases">
        <title>Draft genome sequence of rust myrtle Austropuccinia psidii MF-1, a brazilian biotype.</title>
        <authorList>
            <person name="Quecine M.C."/>
            <person name="Pachon D.M.R."/>
            <person name="Bonatelli M.L."/>
            <person name="Correr F.H."/>
            <person name="Franceschini L.M."/>
            <person name="Leite T.F."/>
            <person name="Margarido G.R.A."/>
            <person name="Almeida C.A."/>
            <person name="Ferrarezi J.A."/>
            <person name="Labate C.A."/>
        </authorList>
    </citation>
    <scope>NUCLEOTIDE SEQUENCE</scope>
    <source>
        <strain evidence="2">MF-1</strain>
    </source>
</reference>
<feature type="region of interest" description="Disordered" evidence="1">
    <location>
        <begin position="34"/>
        <end position="65"/>
    </location>
</feature>
<feature type="compositionally biased region" description="Basic and acidic residues" evidence="1">
    <location>
        <begin position="86"/>
        <end position="98"/>
    </location>
</feature>
<evidence type="ECO:0000256" key="1">
    <source>
        <dbReference type="SAM" id="MobiDB-lite"/>
    </source>
</evidence>
<evidence type="ECO:0000313" key="2">
    <source>
        <dbReference type="EMBL" id="MBW0500956.1"/>
    </source>
</evidence>
<protein>
    <submittedName>
        <fullName evidence="2">Uncharacterized protein</fullName>
    </submittedName>
</protein>
<comment type="caution">
    <text evidence="2">The sequence shown here is derived from an EMBL/GenBank/DDBJ whole genome shotgun (WGS) entry which is preliminary data.</text>
</comment>
<dbReference type="Proteomes" id="UP000765509">
    <property type="component" value="Unassembled WGS sequence"/>
</dbReference>
<sequence length="235" mass="26970">MGFPLVFGAKGYKIAHLTWAIEALRVLNGPRRPFRLKPPNPKGWRRGPGYCQRSQKALDGRGTPRPKIRVIGLGVGEVVNWPKKPMGKDMARENECDPKANWPRTDNMANWPRTDNMANWPRIDNMANWPRTDNMANWPRTDNMANWQYIGGGFIHHKTPIGRGLFHGCDTFDALSSIISESLSMLELLQDLLWLKTLVKDFKITMPIELWCENLWAIALCQNPLYNHLTCHIDI</sequence>
<gene>
    <name evidence="2" type="ORF">O181_040671</name>
</gene>
<name>A0A9Q3DBS1_9BASI</name>
<accession>A0A9Q3DBS1</accession>
<organism evidence="2 3">
    <name type="scientific">Austropuccinia psidii MF-1</name>
    <dbReference type="NCBI Taxonomy" id="1389203"/>
    <lineage>
        <taxon>Eukaryota</taxon>
        <taxon>Fungi</taxon>
        <taxon>Dikarya</taxon>
        <taxon>Basidiomycota</taxon>
        <taxon>Pucciniomycotina</taxon>
        <taxon>Pucciniomycetes</taxon>
        <taxon>Pucciniales</taxon>
        <taxon>Sphaerophragmiaceae</taxon>
        <taxon>Austropuccinia</taxon>
    </lineage>
</organism>
<feature type="region of interest" description="Disordered" evidence="1">
    <location>
        <begin position="84"/>
        <end position="114"/>
    </location>
</feature>
<proteinExistence type="predicted"/>